<organism evidence="2 3">
    <name type="scientific">Collichthys lucidus</name>
    <name type="common">Big head croaker</name>
    <name type="synonym">Sciaena lucida</name>
    <dbReference type="NCBI Taxonomy" id="240159"/>
    <lineage>
        <taxon>Eukaryota</taxon>
        <taxon>Metazoa</taxon>
        <taxon>Chordata</taxon>
        <taxon>Craniata</taxon>
        <taxon>Vertebrata</taxon>
        <taxon>Euteleostomi</taxon>
        <taxon>Actinopterygii</taxon>
        <taxon>Neopterygii</taxon>
        <taxon>Teleostei</taxon>
        <taxon>Neoteleostei</taxon>
        <taxon>Acanthomorphata</taxon>
        <taxon>Eupercaria</taxon>
        <taxon>Sciaenidae</taxon>
        <taxon>Collichthys</taxon>
    </lineage>
</organism>
<feature type="domain" description="Neurotransmitter-gated ion-channel ligand-binding" evidence="1">
    <location>
        <begin position="35"/>
        <end position="111"/>
    </location>
</feature>
<evidence type="ECO:0000313" key="3">
    <source>
        <dbReference type="Proteomes" id="UP000298787"/>
    </source>
</evidence>
<keyword evidence="3" id="KW-1185">Reference proteome</keyword>
<keyword evidence="2" id="KW-0675">Receptor</keyword>
<name>A0A4V6ANI1_COLLU</name>
<proteinExistence type="predicted"/>
<dbReference type="GO" id="GO:0016020">
    <property type="term" value="C:membrane"/>
    <property type="evidence" value="ECO:0007669"/>
    <property type="project" value="InterPro"/>
</dbReference>
<protein>
    <submittedName>
        <fullName evidence="2">Glycine receptor subunit alphaZ1</fullName>
    </submittedName>
</protein>
<reference evidence="2 3" key="1">
    <citation type="submission" date="2019-01" db="EMBL/GenBank/DDBJ databases">
        <title>Genome Assembly of Collichthys lucidus.</title>
        <authorList>
            <person name="Cai M."/>
            <person name="Xiao S."/>
        </authorList>
    </citation>
    <scope>NUCLEOTIDE SEQUENCE [LARGE SCALE GENOMIC DNA]</scope>
    <source>
        <strain evidence="2">JT15FE1705JMU</strain>
        <tissue evidence="2">Muscle</tissue>
    </source>
</reference>
<dbReference type="SUPFAM" id="SSF63712">
    <property type="entry name" value="Nicotinic receptor ligand binding domain-like"/>
    <property type="match status" value="1"/>
</dbReference>
<dbReference type="InterPro" id="IPR006202">
    <property type="entry name" value="Neur_chan_lig-bd"/>
</dbReference>
<dbReference type="Proteomes" id="UP000298787">
    <property type="component" value="Chromosome 6"/>
</dbReference>
<dbReference type="InterPro" id="IPR036734">
    <property type="entry name" value="Neur_chan_lig-bd_sf"/>
</dbReference>
<dbReference type="Gene3D" id="2.70.170.10">
    <property type="entry name" value="Neurotransmitter-gated ion-channel ligand-binding domain"/>
    <property type="match status" value="1"/>
</dbReference>
<dbReference type="STRING" id="240159.A0A4V6ANI1"/>
<dbReference type="GO" id="GO:0005230">
    <property type="term" value="F:extracellular ligand-gated monoatomic ion channel activity"/>
    <property type="evidence" value="ECO:0007669"/>
    <property type="project" value="InterPro"/>
</dbReference>
<sequence length="188" mass="21548">MFIGPCAEKLINIFGFRAFKGERMELLMFLYELIDYRVNIFLRQQWNDPRLAYSEYPDDSLDLDPSMLDSIWKPDLFFANEKGANFHEVTTDNKLLRISKNGNVLYSIRCYSSITASVAEATLTVARAVITGGIWLWCPLMSQQRKEERPKEVIVLPESPDGSFLAALISHLSLERFIYSVGVKACQH</sequence>
<evidence type="ECO:0000259" key="1">
    <source>
        <dbReference type="Pfam" id="PF02931"/>
    </source>
</evidence>
<evidence type="ECO:0000313" key="2">
    <source>
        <dbReference type="EMBL" id="TKS72852.1"/>
    </source>
</evidence>
<dbReference type="Pfam" id="PF02931">
    <property type="entry name" value="Neur_chan_LBD"/>
    <property type="match status" value="1"/>
</dbReference>
<dbReference type="EMBL" id="CM014083">
    <property type="protein sequence ID" value="TKS72852.1"/>
    <property type="molecule type" value="Genomic_DNA"/>
</dbReference>
<dbReference type="AlphaFoldDB" id="A0A4V6ANI1"/>
<gene>
    <name evidence="2" type="ORF">D9C73_006929</name>
</gene>
<accession>A0A4V6ANI1</accession>